<name>A7EQ22_SCLS1</name>
<dbReference type="GeneID" id="5487844"/>
<accession>A7EQ22</accession>
<proteinExistence type="predicted"/>
<gene>
    <name evidence="1" type="ORF">SS1G_07422</name>
</gene>
<dbReference type="KEGG" id="ssl:SS1G_07422"/>
<dbReference type="EMBL" id="CH476629">
    <property type="protein sequence ID" value="EDO04938.1"/>
    <property type="molecule type" value="Genomic_DNA"/>
</dbReference>
<sequence>MSDKSRGKGVHRADFRRVADKVKPGEYVLLGKLKLLGVQDELFIRGEKVGQMVQNPSVTRPKQKDIVEISHA</sequence>
<evidence type="ECO:0000313" key="2">
    <source>
        <dbReference type="Proteomes" id="UP000001312"/>
    </source>
</evidence>
<reference evidence="2" key="1">
    <citation type="journal article" date="2011" name="PLoS Genet.">
        <title>Genomic analysis of the necrotrophic fungal pathogens Sclerotinia sclerotiorum and Botrytis cinerea.</title>
        <authorList>
            <person name="Amselem J."/>
            <person name="Cuomo C.A."/>
            <person name="van Kan J.A."/>
            <person name="Viaud M."/>
            <person name="Benito E.P."/>
            <person name="Couloux A."/>
            <person name="Coutinho P.M."/>
            <person name="de Vries R.P."/>
            <person name="Dyer P.S."/>
            <person name="Fillinger S."/>
            <person name="Fournier E."/>
            <person name="Gout L."/>
            <person name="Hahn M."/>
            <person name="Kohn L."/>
            <person name="Lapalu N."/>
            <person name="Plummer K.M."/>
            <person name="Pradier J.M."/>
            <person name="Quevillon E."/>
            <person name="Sharon A."/>
            <person name="Simon A."/>
            <person name="ten Have A."/>
            <person name="Tudzynski B."/>
            <person name="Tudzynski P."/>
            <person name="Wincker P."/>
            <person name="Andrew M."/>
            <person name="Anthouard V."/>
            <person name="Beever R.E."/>
            <person name="Beffa R."/>
            <person name="Benoit I."/>
            <person name="Bouzid O."/>
            <person name="Brault B."/>
            <person name="Chen Z."/>
            <person name="Choquer M."/>
            <person name="Collemare J."/>
            <person name="Cotton P."/>
            <person name="Danchin E.G."/>
            <person name="Da Silva C."/>
            <person name="Gautier A."/>
            <person name="Giraud C."/>
            <person name="Giraud T."/>
            <person name="Gonzalez C."/>
            <person name="Grossetete S."/>
            <person name="Guldener U."/>
            <person name="Henrissat B."/>
            <person name="Howlett B.J."/>
            <person name="Kodira C."/>
            <person name="Kretschmer M."/>
            <person name="Lappartient A."/>
            <person name="Leroch M."/>
            <person name="Levis C."/>
            <person name="Mauceli E."/>
            <person name="Neuveglise C."/>
            <person name="Oeser B."/>
            <person name="Pearson M."/>
            <person name="Poulain J."/>
            <person name="Poussereau N."/>
            <person name="Quesneville H."/>
            <person name="Rascle C."/>
            <person name="Schumacher J."/>
            <person name="Segurens B."/>
            <person name="Sexton A."/>
            <person name="Silva E."/>
            <person name="Sirven C."/>
            <person name="Soanes D.M."/>
            <person name="Talbot N.J."/>
            <person name="Templeton M."/>
            <person name="Yandava C."/>
            <person name="Yarden O."/>
            <person name="Zeng Q."/>
            <person name="Rollins J.A."/>
            <person name="Lebrun M.H."/>
            <person name="Dickman M."/>
        </authorList>
    </citation>
    <scope>NUCLEOTIDE SEQUENCE [LARGE SCALE GENOMIC DNA]</scope>
    <source>
        <strain evidence="2">ATCC 18683 / 1980 / Ss-1</strain>
    </source>
</reference>
<keyword evidence="2" id="KW-1185">Reference proteome</keyword>
<dbReference type="RefSeq" id="XP_001591975.1">
    <property type="nucleotide sequence ID" value="XM_001591925.1"/>
</dbReference>
<evidence type="ECO:0000313" key="1">
    <source>
        <dbReference type="EMBL" id="EDO04938.1"/>
    </source>
</evidence>
<dbReference type="Proteomes" id="UP000001312">
    <property type="component" value="Unassembled WGS sequence"/>
</dbReference>
<protein>
    <submittedName>
        <fullName evidence="1">Uncharacterized protein</fullName>
    </submittedName>
</protein>
<dbReference type="AlphaFoldDB" id="A7EQ22"/>
<organism evidence="1 2">
    <name type="scientific">Sclerotinia sclerotiorum (strain ATCC 18683 / 1980 / Ss-1)</name>
    <name type="common">White mold</name>
    <name type="synonym">Whetzelinia sclerotiorum</name>
    <dbReference type="NCBI Taxonomy" id="665079"/>
    <lineage>
        <taxon>Eukaryota</taxon>
        <taxon>Fungi</taxon>
        <taxon>Dikarya</taxon>
        <taxon>Ascomycota</taxon>
        <taxon>Pezizomycotina</taxon>
        <taxon>Leotiomycetes</taxon>
        <taxon>Helotiales</taxon>
        <taxon>Sclerotiniaceae</taxon>
        <taxon>Sclerotinia</taxon>
    </lineage>
</organism>
<dbReference type="HOGENOM" id="CLU_2723726_0_0_1"/>
<dbReference type="InParanoid" id="A7EQ22"/>